<dbReference type="EMBL" id="MRZV01002196">
    <property type="protein sequence ID" value="PIK34376.1"/>
    <property type="molecule type" value="Genomic_DNA"/>
</dbReference>
<keyword evidence="2" id="KW-1185">Reference proteome</keyword>
<protein>
    <submittedName>
        <fullName evidence="1">Uncharacterized protein</fullName>
    </submittedName>
</protein>
<reference evidence="1 2" key="1">
    <citation type="journal article" date="2017" name="PLoS Biol.">
        <title>The sea cucumber genome provides insights into morphological evolution and visceral regeneration.</title>
        <authorList>
            <person name="Zhang X."/>
            <person name="Sun L."/>
            <person name="Yuan J."/>
            <person name="Sun Y."/>
            <person name="Gao Y."/>
            <person name="Zhang L."/>
            <person name="Li S."/>
            <person name="Dai H."/>
            <person name="Hamel J.F."/>
            <person name="Liu C."/>
            <person name="Yu Y."/>
            <person name="Liu S."/>
            <person name="Lin W."/>
            <person name="Guo K."/>
            <person name="Jin S."/>
            <person name="Xu P."/>
            <person name="Storey K.B."/>
            <person name="Huan P."/>
            <person name="Zhang T."/>
            <person name="Zhou Y."/>
            <person name="Zhang J."/>
            <person name="Lin C."/>
            <person name="Li X."/>
            <person name="Xing L."/>
            <person name="Huo D."/>
            <person name="Sun M."/>
            <person name="Wang L."/>
            <person name="Mercier A."/>
            <person name="Li F."/>
            <person name="Yang H."/>
            <person name="Xiang J."/>
        </authorList>
    </citation>
    <scope>NUCLEOTIDE SEQUENCE [LARGE SCALE GENOMIC DNA]</scope>
    <source>
        <strain evidence="1">Shaxun</strain>
        <tissue evidence="1">Muscle</tissue>
    </source>
</reference>
<name>A0A2G8JF50_STIJA</name>
<comment type="caution">
    <text evidence="1">The sequence shown here is derived from an EMBL/GenBank/DDBJ whole genome shotgun (WGS) entry which is preliminary data.</text>
</comment>
<gene>
    <name evidence="1" type="ORF">BSL78_28800</name>
</gene>
<organism evidence="1 2">
    <name type="scientific">Stichopus japonicus</name>
    <name type="common">Sea cucumber</name>
    <dbReference type="NCBI Taxonomy" id="307972"/>
    <lineage>
        <taxon>Eukaryota</taxon>
        <taxon>Metazoa</taxon>
        <taxon>Echinodermata</taxon>
        <taxon>Eleutherozoa</taxon>
        <taxon>Echinozoa</taxon>
        <taxon>Holothuroidea</taxon>
        <taxon>Aspidochirotacea</taxon>
        <taxon>Aspidochirotida</taxon>
        <taxon>Stichopodidae</taxon>
        <taxon>Apostichopus</taxon>
    </lineage>
</organism>
<dbReference type="AlphaFoldDB" id="A0A2G8JF50"/>
<dbReference type="Proteomes" id="UP000230750">
    <property type="component" value="Unassembled WGS sequence"/>
</dbReference>
<evidence type="ECO:0000313" key="1">
    <source>
        <dbReference type="EMBL" id="PIK34376.1"/>
    </source>
</evidence>
<accession>A0A2G8JF50</accession>
<evidence type="ECO:0000313" key="2">
    <source>
        <dbReference type="Proteomes" id="UP000230750"/>
    </source>
</evidence>
<sequence>MYIISSLSLFTGGGFGGGGNYEGSGFGGGYGGGGGGGGYGGGGYGGGGSGGTEVVDMEEEAVDTEEEAVDMEEEEVDTTAMVVATLVRDMDPKTQAMALLDRTVGDMVEVLQVDHTAITVVVVGTAVVEEEEAGDSKEIGRRSGHVLKGICCIGVALYGGGLYEGGGLDNRSKNECTHFITMEMM</sequence>
<proteinExistence type="predicted"/>